<keyword evidence="1" id="KW-0418">Kinase</keyword>
<dbReference type="GO" id="GO:0016301">
    <property type="term" value="F:kinase activity"/>
    <property type="evidence" value="ECO:0007669"/>
    <property type="project" value="UniProtKB-KW"/>
</dbReference>
<dbReference type="EMBL" id="BK015734">
    <property type="protein sequence ID" value="DAE22519.1"/>
    <property type="molecule type" value="Genomic_DNA"/>
</dbReference>
<organism evidence="1">
    <name type="scientific">Siphoviridae sp. ctUWs1</name>
    <dbReference type="NCBI Taxonomy" id="2826352"/>
    <lineage>
        <taxon>Viruses</taxon>
        <taxon>Duplodnaviria</taxon>
        <taxon>Heunggongvirae</taxon>
        <taxon>Uroviricota</taxon>
        <taxon>Caudoviricetes</taxon>
    </lineage>
</organism>
<reference evidence="1" key="1">
    <citation type="journal article" date="2021" name="Proc. Natl. Acad. Sci. U.S.A.">
        <title>A Catalog of Tens of Thousands of Viruses from Human Metagenomes Reveals Hidden Associations with Chronic Diseases.</title>
        <authorList>
            <person name="Tisza M.J."/>
            <person name="Buck C.B."/>
        </authorList>
    </citation>
    <scope>NUCLEOTIDE SEQUENCE</scope>
    <source>
        <strain evidence="1">CtUWs1</strain>
    </source>
</reference>
<name>A0A8S5QT98_9CAUD</name>
<evidence type="ECO:0000313" key="1">
    <source>
        <dbReference type="EMBL" id="DAE22519.1"/>
    </source>
</evidence>
<protein>
    <submittedName>
        <fullName evidence="1">Nucelotide kinase</fullName>
    </submittedName>
</protein>
<keyword evidence="1" id="KW-0808">Transferase</keyword>
<accession>A0A8S5QT98</accession>
<proteinExistence type="predicted"/>
<sequence>MGDVSIPADTPPLDYWVHPGGLISIASTSEACVRIAGGHLYIVGAGHMALQPYGTDNPGGRVTLVGCSASDVDAVRRIGSLYEWVVEADSADLEADGDEVDSPEHYTWLGGAITAQGGPECTADLQSWDVLDAIAPDDPHVWNALKYLTRLARKGGADRRIVDLRKARAYLDRAISQEEHSGTE</sequence>